<reference evidence="2 3" key="2">
    <citation type="journal article" date="2015" name="Eukaryot. Cell">
        <title>Asexual propagation of a virulent clone complex in a human and feline outbreak of sporotrichosis.</title>
        <authorList>
            <person name="Teixeira Mde M."/>
            <person name="Rodrigues A.M."/>
            <person name="Tsui C.K."/>
            <person name="de Almeida L.G."/>
            <person name="Van Diepeningen A.D."/>
            <person name="van den Ende B.G."/>
            <person name="Fernandes G.F."/>
            <person name="Kano R."/>
            <person name="Hamelin R.C."/>
            <person name="Lopes-Bezerra L.M."/>
            <person name="Vasconcelos A.T."/>
            <person name="de Hoog S."/>
            <person name="de Camargo Z.P."/>
            <person name="Felipe M.S."/>
        </authorList>
    </citation>
    <scope>NUCLEOTIDE SEQUENCE [LARGE SCALE GENOMIC DNA]</scope>
    <source>
        <strain evidence="2 3">1099-18</strain>
    </source>
</reference>
<gene>
    <name evidence="2" type="ORF">SPSK_08207</name>
</gene>
<organism evidence="2 3">
    <name type="scientific">Sporothrix schenckii 1099-18</name>
    <dbReference type="NCBI Taxonomy" id="1397361"/>
    <lineage>
        <taxon>Eukaryota</taxon>
        <taxon>Fungi</taxon>
        <taxon>Dikarya</taxon>
        <taxon>Ascomycota</taxon>
        <taxon>Pezizomycotina</taxon>
        <taxon>Sordariomycetes</taxon>
        <taxon>Sordariomycetidae</taxon>
        <taxon>Ophiostomatales</taxon>
        <taxon>Ophiostomataceae</taxon>
        <taxon>Sporothrix</taxon>
    </lineage>
</organism>
<dbReference type="EMBL" id="AXCR01000004">
    <property type="protein sequence ID" value="KJR88697.1"/>
    <property type="molecule type" value="Genomic_DNA"/>
</dbReference>
<evidence type="ECO:0000256" key="1">
    <source>
        <dbReference type="SAM" id="MobiDB-lite"/>
    </source>
</evidence>
<evidence type="ECO:0000313" key="2">
    <source>
        <dbReference type="EMBL" id="KJR88697.1"/>
    </source>
</evidence>
<comment type="caution">
    <text evidence="2">The sequence shown here is derived from an EMBL/GenBank/DDBJ whole genome shotgun (WGS) entry which is preliminary data.</text>
</comment>
<dbReference type="RefSeq" id="XP_016591373.1">
    <property type="nucleotide sequence ID" value="XM_016734845.1"/>
</dbReference>
<dbReference type="KEGG" id="ssck:SPSK_08207"/>
<sequence length="78" mass="7898">MKIKDTGLDNASRRRYPSPSVGQTVCNGQGKGKGKGISTNEGPGGPKGATGSRLVGTKDALQSFADLGCPLYLAGVCT</sequence>
<accession>A0A0F2MGE7</accession>
<dbReference type="VEuPathDB" id="FungiDB:SPSK_08207"/>
<reference evidence="2 3" key="1">
    <citation type="journal article" date="2014" name="BMC Genomics">
        <title>Comparative genomics of the major fungal agents of human and animal Sporotrichosis: Sporothrix schenckii and Sporothrix brasiliensis.</title>
        <authorList>
            <person name="Teixeira M.M."/>
            <person name="de Almeida L.G."/>
            <person name="Kubitschek-Barreira P."/>
            <person name="Alves F.L."/>
            <person name="Kioshima E.S."/>
            <person name="Abadio A.K."/>
            <person name="Fernandes L."/>
            <person name="Derengowski L.S."/>
            <person name="Ferreira K.S."/>
            <person name="Souza R.C."/>
            <person name="Ruiz J.C."/>
            <person name="de Andrade N.C."/>
            <person name="Paes H.C."/>
            <person name="Nicola A.M."/>
            <person name="Albuquerque P."/>
            <person name="Gerber A.L."/>
            <person name="Martins V.P."/>
            <person name="Peconick L.D."/>
            <person name="Neto A.V."/>
            <person name="Chaucanez C.B."/>
            <person name="Silva P.A."/>
            <person name="Cunha O.L."/>
            <person name="de Oliveira F.F."/>
            <person name="dos Santos T.C."/>
            <person name="Barros A.L."/>
            <person name="Soares M.A."/>
            <person name="de Oliveira L.M."/>
            <person name="Marini M.M."/>
            <person name="Villalobos-Duno H."/>
            <person name="Cunha M.M."/>
            <person name="de Hoog S."/>
            <person name="da Silveira J.F."/>
            <person name="Henrissat B."/>
            <person name="Nino-Vega G.A."/>
            <person name="Cisalpino P.S."/>
            <person name="Mora-Montes H.M."/>
            <person name="Almeida S.R."/>
            <person name="Stajich J.E."/>
            <person name="Lopes-Bezerra L.M."/>
            <person name="Vasconcelos A.T."/>
            <person name="Felipe M.S."/>
        </authorList>
    </citation>
    <scope>NUCLEOTIDE SEQUENCE [LARGE SCALE GENOMIC DNA]</scope>
    <source>
        <strain evidence="2 3">1099-18</strain>
    </source>
</reference>
<name>A0A0F2MGE7_SPOSC</name>
<evidence type="ECO:0000313" key="3">
    <source>
        <dbReference type="Proteomes" id="UP000033710"/>
    </source>
</evidence>
<dbReference type="Proteomes" id="UP000033710">
    <property type="component" value="Unassembled WGS sequence"/>
</dbReference>
<dbReference type="GeneID" id="27670122"/>
<proteinExistence type="predicted"/>
<dbReference type="AlphaFoldDB" id="A0A0F2MGE7"/>
<feature type="region of interest" description="Disordered" evidence="1">
    <location>
        <begin position="1"/>
        <end position="51"/>
    </location>
</feature>
<protein>
    <submittedName>
        <fullName evidence="2">Uncharacterized protein</fullName>
    </submittedName>
</protein>